<dbReference type="SMART" id="SM01012">
    <property type="entry name" value="ANTAR"/>
    <property type="match status" value="1"/>
</dbReference>
<keyword evidence="5" id="KW-1185">Reference proteome</keyword>
<comment type="caution">
    <text evidence="4">The sequence shown here is derived from an EMBL/GenBank/DDBJ whole genome shotgun (WGS) entry which is preliminary data.</text>
</comment>
<dbReference type="InterPro" id="IPR036388">
    <property type="entry name" value="WH-like_DNA-bd_sf"/>
</dbReference>
<name>A0ABW7XZP9_STRCE</name>
<feature type="region of interest" description="Disordered" evidence="1">
    <location>
        <begin position="145"/>
        <end position="202"/>
    </location>
</feature>
<dbReference type="Gene3D" id="1.10.10.10">
    <property type="entry name" value="Winged helix-like DNA-binding domain superfamily/Winged helix DNA-binding domain"/>
    <property type="match status" value="1"/>
</dbReference>
<feature type="domain" description="STAS" evidence="2">
    <location>
        <begin position="33"/>
        <end position="123"/>
    </location>
</feature>
<evidence type="ECO:0000313" key="4">
    <source>
        <dbReference type="EMBL" id="MFI5675430.1"/>
    </source>
</evidence>
<feature type="compositionally biased region" description="Polar residues" evidence="1">
    <location>
        <begin position="1"/>
        <end position="10"/>
    </location>
</feature>
<feature type="compositionally biased region" description="Basic and acidic residues" evidence="1">
    <location>
        <begin position="167"/>
        <end position="176"/>
    </location>
</feature>
<dbReference type="InterPro" id="IPR011006">
    <property type="entry name" value="CheY-like_superfamily"/>
</dbReference>
<dbReference type="Gene3D" id="3.30.750.24">
    <property type="entry name" value="STAS domain"/>
    <property type="match status" value="1"/>
</dbReference>
<dbReference type="CDD" id="cd07043">
    <property type="entry name" value="STAS_anti-anti-sigma_factors"/>
    <property type="match status" value="1"/>
</dbReference>
<dbReference type="InterPro" id="IPR005561">
    <property type="entry name" value="ANTAR"/>
</dbReference>
<dbReference type="RefSeq" id="WP_398656238.1">
    <property type="nucleotide sequence ID" value="NZ_JBITDC010000004.1"/>
</dbReference>
<feature type="compositionally biased region" description="Low complexity" evidence="1">
    <location>
        <begin position="145"/>
        <end position="161"/>
    </location>
</feature>
<dbReference type="SUPFAM" id="SSF52091">
    <property type="entry name" value="SpoIIaa-like"/>
    <property type="match status" value="1"/>
</dbReference>
<accession>A0ABW7XZP9</accession>
<reference evidence="4 5" key="1">
    <citation type="submission" date="2024-10" db="EMBL/GenBank/DDBJ databases">
        <title>The Natural Products Discovery Center: Release of the First 8490 Sequenced Strains for Exploring Actinobacteria Biosynthetic Diversity.</title>
        <authorList>
            <person name="Kalkreuter E."/>
            <person name="Kautsar S.A."/>
            <person name="Yang D."/>
            <person name="Bader C.D."/>
            <person name="Teijaro C.N."/>
            <person name="Fluegel L."/>
            <person name="Davis C.M."/>
            <person name="Simpson J.R."/>
            <person name="Lauterbach L."/>
            <person name="Steele A.D."/>
            <person name="Gui C."/>
            <person name="Meng S."/>
            <person name="Li G."/>
            <person name="Viehrig K."/>
            <person name="Ye F."/>
            <person name="Su P."/>
            <person name="Kiefer A.F."/>
            <person name="Nichols A."/>
            <person name="Cepeda A.J."/>
            <person name="Yan W."/>
            <person name="Fan B."/>
            <person name="Jiang Y."/>
            <person name="Adhikari A."/>
            <person name="Zheng C.-J."/>
            <person name="Schuster L."/>
            <person name="Cowan T.M."/>
            <person name="Smanski M.J."/>
            <person name="Chevrette M.G."/>
            <person name="De Carvalho L.P.S."/>
            <person name="Shen B."/>
        </authorList>
    </citation>
    <scope>NUCLEOTIDE SEQUENCE [LARGE SCALE GENOMIC DNA]</scope>
    <source>
        <strain evidence="4 5">NPDC051599</strain>
    </source>
</reference>
<evidence type="ECO:0000259" key="3">
    <source>
        <dbReference type="PROSITE" id="PS50921"/>
    </source>
</evidence>
<evidence type="ECO:0000313" key="5">
    <source>
        <dbReference type="Proteomes" id="UP001612415"/>
    </source>
</evidence>
<organism evidence="4 5">
    <name type="scientific">Streptomyces cellulosae</name>
    <dbReference type="NCBI Taxonomy" id="1968"/>
    <lineage>
        <taxon>Bacteria</taxon>
        <taxon>Bacillati</taxon>
        <taxon>Actinomycetota</taxon>
        <taxon>Actinomycetes</taxon>
        <taxon>Kitasatosporales</taxon>
        <taxon>Streptomycetaceae</taxon>
        <taxon>Streptomyces</taxon>
    </lineage>
</organism>
<dbReference type="Proteomes" id="UP001612415">
    <property type="component" value="Unassembled WGS sequence"/>
</dbReference>
<feature type="compositionally biased region" description="Basic and acidic residues" evidence="1">
    <location>
        <begin position="188"/>
        <end position="202"/>
    </location>
</feature>
<evidence type="ECO:0000256" key="1">
    <source>
        <dbReference type="SAM" id="MobiDB-lite"/>
    </source>
</evidence>
<feature type="region of interest" description="Disordered" evidence="1">
    <location>
        <begin position="1"/>
        <end position="21"/>
    </location>
</feature>
<gene>
    <name evidence="4" type="ORF">ACIA8P_12270</name>
</gene>
<dbReference type="Pfam" id="PF03861">
    <property type="entry name" value="ANTAR"/>
    <property type="match status" value="1"/>
</dbReference>
<dbReference type="InterPro" id="IPR002645">
    <property type="entry name" value="STAS_dom"/>
</dbReference>
<proteinExistence type="predicted"/>
<dbReference type="PROSITE" id="PS50801">
    <property type="entry name" value="STAS"/>
    <property type="match status" value="1"/>
</dbReference>
<dbReference type="SUPFAM" id="SSF52172">
    <property type="entry name" value="CheY-like"/>
    <property type="match status" value="1"/>
</dbReference>
<dbReference type="PANTHER" id="PTHR33495:SF2">
    <property type="entry name" value="ANTI-SIGMA FACTOR ANTAGONIST TM_1081-RELATED"/>
    <property type="match status" value="1"/>
</dbReference>
<dbReference type="PROSITE" id="PS50921">
    <property type="entry name" value="ANTAR"/>
    <property type="match status" value="1"/>
</dbReference>
<dbReference type="Pfam" id="PF01740">
    <property type="entry name" value="STAS"/>
    <property type="match status" value="1"/>
</dbReference>
<sequence>MPQSAYSAQPGSGDADGWAGPVDGIGVRKPSEVTVVAARQGDRVLVTVSGELDLQTEEVVRRALRSALAESVRGIDLDLSGVGFCDCSTLNVLLSVRQQALKEAKTVLLRATGRVIERVLDLTDTRSLFTDTEVTVSELTDTEFTDTGVTDTGVTDSAVTVPDAEESGDRPGEPKPEPCAPTDDGEGEQDRHPEGDSAQDPRIEMAQLRRAMQTRPTIDLARGILMASFRLSPEDAWTTLVRTSQNTNTKMHHLAQDLVNTIRGDPLPEGVQKQLSAAVATLREPAATPDDK</sequence>
<evidence type="ECO:0000259" key="2">
    <source>
        <dbReference type="PROSITE" id="PS50801"/>
    </source>
</evidence>
<feature type="domain" description="ANTAR" evidence="3">
    <location>
        <begin position="198"/>
        <end position="259"/>
    </location>
</feature>
<dbReference type="InterPro" id="IPR036513">
    <property type="entry name" value="STAS_dom_sf"/>
</dbReference>
<protein>
    <submittedName>
        <fullName evidence="4">ANTAR domain-containing protein</fullName>
    </submittedName>
</protein>
<dbReference type="PANTHER" id="PTHR33495">
    <property type="entry name" value="ANTI-SIGMA FACTOR ANTAGONIST TM_1081-RELATED-RELATED"/>
    <property type="match status" value="1"/>
</dbReference>
<dbReference type="EMBL" id="JBITDC010000004">
    <property type="protein sequence ID" value="MFI5675430.1"/>
    <property type="molecule type" value="Genomic_DNA"/>
</dbReference>